<organism evidence="2 3">
    <name type="scientific">Mycobacterium saskatchewanense</name>
    <dbReference type="NCBI Taxonomy" id="220927"/>
    <lineage>
        <taxon>Bacteria</taxon>
        <taxon>Bacillati</taxon>
        <taxon>Actinomycetota</taxon>
        <taxon>Actinomycetes</taxon>
        <taxon>Mycobacteriales</taxon>
        <taxon>Mycobacteriaceae</taxon>
        <taxon>Mycobacterium</taxon>
        <taxon>Mycobacterium simiae complex</taxon>
    </lineage>
</organism>
<proteinExistence type="predicted"/>
<evidence type="ECO:0000256" key="1">
    <source>
        <dbReference type="SAM" id="MobiDB-lite"/>
    </source>
</evidence>
<comment type="caution">
    <text evidence="2">The sequence shown here is derived from an EMBL/GenBank/DDBJ whole genome shotgun (WGS) entry which is preliminary data.</text>
</comment>
<dbReference type="EMBL" id="LQPR01000040">
    <property type="protein sequence ID" value="ORW70367.1"/>
    <property type="molecule type" value="Genomic_DNA"/>
</dbReference>
<name>A0AAJ3NP82_9MYCO</name>
<accession>A0AAJ3NP82</accession>
<dbReference type="RefSeq" id="WP_085256589.1">
    <property type="nucleotide sequence ID" value="NZ_AP022573.1"/>
</dbReference>
<keyword evidence="3" id="KW-1185">Reference proteome</keyword>
<feature type="region of interest" description="Disordered" evidence="1">
    <location>
        <begin position="1"/>
        <end position="20"/>
    </location>
</feature>
<gene>
    <name evidence="2" type="ORF">AWC23_17085</name>
</gene>
<evidence type="ECO:0000313" key="2">
    <source>
        <dbReference type="EMBL" id="ORW70367.1"/>
    </source>
</evidence>
<dbReference type="AlphaFoldDB" id="A0AAJ3NP82"/>
<evidence type="ECO:0000313" key="3">
    <source>
        <dbReference type="Proteomes" id="UP000193387"/>
    </source>
</evidence>
<reference evidence="2 3" key="1">
    <citation type="submission" date="2016-01" db="EMBL/GenBank/DDBJ databases">
        <title>The new phylogeny of the genus Mycobacterium.</title>
        <authorList>
            <person name="Tarcisio F."/>
            <person name="Conor M."/>
            <person name="Antonella G."/>
            <person name="Elisabetta G."/>
            <person name="Giulia F.S."/>
            <person name="Sara T."/>
            <person name="Anna F."/>
            <person name="Clotilde B."/>
            <person name="Roberto B."/>
            <person name="Veronica D.S."/>
            <person name="Fabio R."/>
            <person name="Monica P."/>
            <person name="Olivier J."/>
            <person name="Enrico T."/>
            <person name="Nicola S."/>
        </authorList>
    </citation>
    <scope>NUCLEOTIDE SEQUENCE [LARGE SCALE GENOMIC DNA]</scope>
    <source>
        <strain evidence="2 3">DSM 44616</strain>
    </source>
</reference>
<protein>
    <submittedName>
        <fullName evidence="2">Uncharacterized protein</fullName>
    </submittedName>
</protein>
<sequence>MTTTTTPDDAPLQLPPTPEAVKSELYALRRNEGVTPRKIADSGDNLKRLPISQDEHHRTGAVEGRLPVATIDALKCVVNSYKWQHIKPGEVQNVSWIILWNELNLDQSLGFHLDGRQKKAHMEMGSTGPKDYKNRSDAVYTLFADQIAMLRESLCRPRDEWADREASEIRARTDDEIVALIRSVLLQLGPDAYSNIKRTISVLSGLMPNLSKSVKESTIWPHIDGALVFDALRQLGARFYDDIAQRYLASIDSEMLLLPWELLSRFILQSEWPSERDYAVSSKDADTSIEYDKWPLPISKDFQAFFNSEDQLFFSHKDEQETDEFHHALYLSMTLFAQILARLDRLGRWIIPEPIQKDGKSITSMFWRQAPSKKNFDIADIWIEPITRPDKDKDEE</sequence>
<dbReference type="Proteomes" id="UP000193387">
    <property type="component" value="Unassembled WGS sequence"/>
</dbReference>